<dbReference type="EMBL" id="JAAPAO010000178">
    <property type="protein sequence ID" value="KAF4669076.1"/>
    <property type="molecule type" value="Genomic_DNA"/>
</dbReference>
<name>A0A7J6MCG6_PERCH</name>
<organism evidence="2 3">
    <name type="scientific">Perkinsus chesapeaki</name>
    <name type="common">Clam parasite</name>
    <name type="synonym">Perkinsus andrewsi</name>
    <dbReference type="NCBI Taxonomy" id="330153"/>
    <lineage>
        <taxon>Eukaryota</taxon>
        <taxon>Sar</taxon>
        <taxon>Alveolata</taxon>
        <taxon>Perkinsozoa</taxon>
        <taxon>Perkinsea</taxon>
        <taxon>Perkinsida</taxon>
        <taxon>Perkinsidae</taxon>
        <taxon>Perkinsus</taxon>
    </lineage>
</organism>
<evidence type="ECO:0000313" key="2">
    <source>
        <dbReference type="EMBL" id="KAF4669076.1"/>
    </source>
</evidence>
<dbReference type="OrthoDB" id="417672at2759"/>
<keyword evidence="3" id="KW-1185">Reference proteome</keyword>
<accession>A0A7J6MCG6</accession>
<protein>
    <submittedName>
        <fullName evidence="2">Uncharacterized protein</fullName>
    </submittedName>
</protein>
<evidence type="ECO:0000313" key="3">
    <source>
        <dbReference type="Proteomes" id="UP000591131"/>
    </source>
</evidence>
<reference evidence="2 3" key="1">
    <citation type="submission" date="2020-04" db="EMBL/GenBank/DDBJ databases">
        <title>Perkinsus chesapeaki whole genome sequence.</title>
        <authorList>
            <person name="Bogema D.R."/>
        </authorList>
    </citation>
    <scope>NUCLEOTIDE SEQUENCE [LARGE SCALE GENOMIC DNA]</scope>
    <source>
        <strain evidence="2">ATCC PRA-425</strain>
    </source>
</reference>
<evidence type="ECO:0000256" key="1">
    <source>
        <dbReference type="SAM" id="MobiDB-lite"/>
    </source>
</evidence>
<comment type="caution">
    <text evidence="2">The sequence shown here is derived from an EMBL/GenBank/DDBJ whole genome shotgun (WGS) entry which is preliminary data.</text>
</comment>
<feature type="region of interest" description="Disordered" evidence="1">
    <location>
        <begin position="63"/>
        <end position="118"/>
    </location>
</feature>
<feature type="compositionally biased region" description="Polar residues" evidence="1">
    <location>
        <begin position="69"/>
        <end position="82"/>
    </location>
</feature>
<dbReference type="Proteomes" id="UP000591131">
    <property type="component" value="Unassembled WGS sequence"/>
</dbReference>
<dbReference type="AlphaFoldDB" id="A0A7J6MCG6"/>
<proteinExistence type="predicted"/>
<gene>
    <name evidence="2" type="ORF">FOL47_002726</name>
</gene>
<sequence>MLPPPSTALADLPASKRILAESGYASLPPETTPGRDPLLYGRPRRPFAHLVQHFKELYGAAESRRHNSHPVSSATNTENTAGPSAMKHGGEVSPPSGCSCGQAESSSRPQRSGRERSPVAVISTDIPWVLSSSLRCQVNAMGSLIVQVEDLEPPLIVYQLPSTAVGYRGSSLEMQPYESEGVDYVKLLFSAVFEVGQFSRVRSRHQVSGLLPIAFGPRHSKPHFKRASGSARALEVSTLCMRHSGSLGLPPHATTEATVYDAGFGPKKSAHDVHLDEPPPRVVKMSSSSCSTVSTLLLSPSPFMNVPLVFAVITAQALLGLASECLEEPHPPAEVDCSQAKLGFYTWPQKLWMDHTNTEFIDFAGHPAVRSFSCGGDFWFNVADWSNPSEIKNSHRLLPFIQNLRAATRPSTNRSGRGVVYLTYGDTSVHNERALLEFIDTLFAWLLSLATDELMAVAPIGISLDVEASHPQMVFNGLLRAYKRTYLNHIPEDAFIIQHVVAGYPSPESTKYVMELADSALYLIYRSYMYDNSTMNLSPANNLLVRFRWFITAQCEDCLTPGYQPRAKISVLVESDCNLYEYCGRLSFCAQNEGGIQNLADTLIIFWSELTLSGLLTQERFDALMNKESPYGVHNWIWSRCLFPPTVSANYSNCHTHFNALAAGCRGRANLAL</sequence>